<dbReference type="SMART" id="SM00191">
    <property type="entry name" value="Int_alpha"/>
    <property type="match status" value="2"/>
</dbReference>
<organism evidence="5">
    <name type="scientific">marine sediment metagenome</name>
    <dbReference type="NCBI Taxonomy" id="412755"/>
    <lineage>
        <taxon>unclassified sequences</taxon>
        <taxon>metagenomes</taxon>
        <taxon>ecological metagenomes</taxon>
    </lineage>
</organism>
<comment type="caution">
    <text evidence="5">The sequence shown here is derived from an EMBL/GenBank/DDBJ whole genome shotgun (WGS) entry which is preliminary data.</text>
</comment>
<keyword evidence="4" id="KW-0325">Glycoprotein</keyword>
<proteinExistence type="predicted"/>
<feature type="non-terminal residue" evidence="5">
    <location>
        <position position="1"/>
    </location>
</feature>
<accession>X1RA92</accession>
<evidence type="ECO:0000256" key="3">
    <source>
        <dbReference type="ARBA" id="ARBA00022801"/>
    </source>
</evidence>
<dbReference type="Gene3D" id="2.130.10.130">
    <property type="entry name" value="Integrin alpha, N-terminal"/>
    <property type="match status" value="2"/>
</dbReference>
<dbReference type="AlphaFoldDB" id="X1RA92"/>
<evidence type="ECO:0000256" key="2">
    <source>
        <dbReference type="ARBA" id="ARBA00022737"/>
    </source>
</evidence>
<dbReference type="SUPFAM" id="SSF69318">
    <property type="entry name" value="Integrin alpha N-terminal domain"/>
    <property type="match status" value="1"/>
</dbReference>
<evidence type="ECO:0000313" key="5">
    <source>
        <dbReference type="EMBL" id="GAI77453.1"/>
    </source>
</evidence>
<dbReference type="EMBL" id="BARW01011850">
    <property type="protein sequence ID" value="GAI77453.1"/>
    <property type="molecule type" value="Genomic_DNA"/>
</dbReference>
<dbReference type="PANTHER" id="PTHR23221:SF7">
    <property type="entry name" value="PHOSPHATIDYLINOSITOL-GLYCAN-SPECIFIC PHOSPHOLIPASE D"/>
    <property type="match status" value="1"/>
</dbReference>
<evidence type="ECO:0000256" key="1">
    <source>
        <dbReference type="ARBA" id="ARBA00022729"/>
    </source>
</evidence>
<gene>
    <name evidence="5" type="ORF">S12H4_22644</name>
</gene>
<dbReference type="GO" id="GO:0016787">
    <property type="term" value="F:hydrolase activity"/>
    <property type="evidence" value="ECO:0007669"/>
    <property type="project" value="UniProtKB-KW"/>
</dbReference>
<dbReference type="InterPro" id="IPR028994">
    <property type="entry name" value="Integrin_alpha_N"/>
</dbReference>
<dbReference type="GO" id="GO:0008305">
    <property type="term" value="C:integrin complex"/>
    <property type="evidence" value="ECO:0007669"/>
    <property type="project" value="InterPro"/>
</dbReference>
<evidence type="ECO:0000256" key="4">
    <source>
        <dbReference type="ARBA" id="ARBA00023180"/>
    </source>
</evidence>
<protein>
    <submittedName>
        <fullName evidence="5">Uncharacterized protein</fullName>
    </submittedName>
</protein>
<keyword evidence="1" id="KW-0732">Signal</keyword>
<keyword evidence="3" id="KW-0378">Hydrolase</keyword>
<sequence length="227" mass="24594">YDDVLAGAHCYDHPEGYEGMVFVWYGADTGFGPDGNPINADWKAESDQENARLGYRVASGDFNGDGYDDVLTGAYCYDNPESEEGMVFVWYGSETGLGPDGTPANADWRAESNQEDARFSLGVGSGDFNGDSYDDVLAGANYYNNPESNEGMVFVWYGADTGLGPDGNPTNADWRAESNQDSSWFGWGIGSGDFDGNLCDDVVVGADGYNNPEYREGMVFVWYGSPT</sequence>
<dbReference type="Pfam" id="PF01839">
    <property type="entry name" value="FG-GAP"/>
    <property type="match status" value="3"/>
</dbReference>
<dbReference type="PANTHER" id="PTHR23221">
    <property type="entry name" value="GLYCOSYLPHOSPHATIDYLINOSITOL PHOSPHOLIPASE D"/>
    <property type="match status" value="1"/>
</dbReference>
<reference evidence="5" key="1">
    <citation type="journal article" date="2014" name="Front. Microbiol.">
        <title>High frequency of phylogenetically diverse reductive dehalogenase-homologous genes in deep subseafloor sedimentary metagenomes.</title>
        <authorList>
            <person name="Kawai M."/>
            <person name="Futagami T."/>
            <person name="Toyoda A."/>
            <person name="Takaki Y."/>
            <person name="Nishi S."/>
            <person name="Hori S."/>
            <person name="Arai W."/>
            <person name="Tsubouchi T."/>
            <person name="Morono Y."/>
            <person name="Uchiyama I."/>
            <person name="Ito T."/>
            <person name="Fujiyama A."/>
            <person name="Inagaki F."/>
            <person name="Takami H."/>
        </authorList>
    </citation>
    <scope>NUCLEOTIDE SEQUENCE</scope>
    <source>
        <strain evidence="5">Expedition CK06-06</strain>
    </source>
</reference>
<keyword evidence="2" id="KW-0677">Repeat</keyword>
<dbReference type="PROSITE" id="PS51470">
    <property type="entry name" value="FG_GAP"/>
    <property type="match status" value="3"/>
</dbReference>
<dbReference type="InterPro" id="IPR013517">
    <property type="entry name" value="FG-GAP"/>
</dbReference>
<feature type="non-terminal residue" evidence="5">
    <location>
        <position position="227"/>
    </location>
</feature>
<name>X1RA92_9ZZZZ</name>
<dbReference type="InterPro" id="IPR013519">
    <property type="entry name" value="Int_alpha_beta-p"/>
</dbReference>
<dbReference type="InterPro" id="IPR000413">
    <property type="entry name" value="Integrin_alpha"/>
</dbReference>
<dbReference type="GO" id="GO:0007155">
    <property type="term" value="P:cell adhesion"/>
    <property type="evidence" value="ECO:0007669"/>
    <property type="project" value="InterPro"/>
</dbReference>
<dbReference type="PRINTS" id="PR01185">
    <property type="entry name" value="INTEGRINA"/>
</dbReference>